<organism evidence="1 2">
    <name type="scientific">Nelumbo nucifera</name>
    <name type="common">Sacred lotus</name>
    <dbReference type="NCBI Taxonomy" id="4432"/>
    <lineage>
        <taxon>Eukaryota</taxon>
        <taxon>Viridiplantae</taxon>
        <taxon>Streptophyta</taxon>
        <taxon>Embryophyta</taxon>
        <taxon>Tracheophyta</taxon>
        <taxon>Spermatophyta</taxon>
        <taxon>Magnoliopsida</taxon>
        <taxon>Proteales</taxon>
        <taxon>Nelumbonaceae</taxon>
        <taxon>Nelumbo</taxon>
    </lineage>
</organism>
<sequence length="300" mass="33796">MAVFVRTKRVTDPLNDEVRNCLCGRDHRNTSYVSSGSEHEGDDSPCLSDLVYGFLEDNAEVRQQEDRSDSDHDFSGSERTDVIEDLENAMMVDGGDSFRLLLVSTVSKAVEMFSCLRPNKAAFRRQVMVYLRDSGYNAGICKTKWDSSGGVTAGSYEFIDVVRSEGSASQQQQRYFVDVDFAGEFEIARPTAHYEKLLELLPRVYVGRSEQMRRIVRLMCDAAKRSLKSKGLHLPPWRKNRYMQAKWFGPYKRTVNQVPASAAFPAGFEKFAAQCRSVGFDAVSDGTGGRFVRPATTRTR</sequence>
<dbReference type="Proteomes" id="UP000189703">
    <property type="component" value="Unplaced"/>
</dbReference>
<dbReference type="GeneID" id="104590465"/>
<dbReference type="FunCoup" id="A0A1U7Z8T6">
    <property type="interactions" value="38"/>
</dbReference>
<evidence type="ECO:0000313" key="2">
    <source>
        <dbReference type="RefSeq" id="XP_010247442.1"/>
    </source>
</evidence>
<dbReference type="NCBIfam" id="TIGR01615">
    <property type="entry name" value="A_thal_3542"/>
    <property type="match status" value="1"/>
</dbReference>
<dbReference type="RefSeq" id="XP_010247442.1">
    <property type="nucleotide sequence ID" value="XM_010249140.2"/>
</dbReference>
<keyword evidence="1" id="KW-1185">Reference proteome</keyword>
<dbReference type="Pfam" id="PF04720">
    <property type="entry name" value="PDDEXK_6"/>
    <property type="match status" value="1"/>
</dbReference>
<evidence type="ECO:0000313" key="1">
    <source>
        <dbReference type="Proteomes" id="UP000189703"/>
    </source>
</evidence>
<name>A0A1U7Z8T6_NELNU</name>
<dbReference type="InterPro" id="IPR006502">
    <property type="entry name" value="PDDEXK-like"/>
</dbReference>
<accession>A0A1U7Z8T6</accession>
<protein>
    <submittedName>
        <fullName evidence="2">Uncharacterized protein LOC104590465</fullName>
    </submittedName>
</protein>
<gene>
    <name evidence="2" type="primary">LOC104590465</name>
</gene>
<dbReference type="OrthoDB" id="548115at2759"/>
<reference evidence="2" key="1">
    <citation type="submission" date="2025-08" db="UniProtKB">
        <authorList>
            <consortium name="RefSeq"/>
        </authorList>
    </citation>
    <scope>IDENTIFICATION</scope>
</reference>
<proteinExistence type="predicted"/>
<dbReference type="eggNOG" id="ENOG502QTYV">
    <property type="taxonomic scope" value="Eukaryota"/>
</dbReference>
<dbReference type="OMA" id="LREDSYG"/>
<dbReference type="AlphaFoldDB" id="A0A1U7Z8T6"/>
<dbReference type="PANTHER" id="PTHR31579">
    <property type="entry name" value="OS03G0796600 PROTEIN"/>
    <property type="match status" value="1"/>
</dbReference>
<dbReference type="PANTHER" id="PTHR31579:SF84">
    <property type="entry name" value="F21O3.6 PROTEIN"/>
    <property type="match status" value="1"/>
</dbReference>
<dbReference type="KEGG" id="nnu:104590465"/>